<evidence type="ECO:0000313" key="15">
    <source>
        <dbReference type="Proteomes" id="UP000293289"/>
    </source>
</evidence>
<keyword evidence="8" id="KW-0443">Lipid metabolism</keyword>
<feature type="domain" description="O-acyltransferase WSD1-like N-terminal" evidence="12">
    <location>
        <begin position="42"/>
        <end position="202"/>
    </location>
</feature>
<dbReference type="InterPro" id="IPR023213">
    <property type="entry name" value="CAT-like_dom_sf"/>
</dbReference>
<dbReference type="EC" id="2.3.1.20" evidence="4"/>
<evidence type="ECO:0000256" key="9">
    <source>
        <dbReference type="ARBA" id="ARBA00023315"/>
    </source>
</evidence>
<dbReference type="GO" id="GO:0071731">
    <property type="term" value="P:response to nitric oxide"/>
    <property type="evidence" value="ECO:0007669"/>
    <property type="project" value="TreeGrafter"/>
</dbReference>
<keyword evidence="5" id="KW-0444">Lipid biosynthesis</keyword>
<evidence type="ECO:0000259" key="12">
    <source>
        <dbReference type="Pfam" id="PF03007"/>
    </source>
</evidence>
<dbReference type="EMBL" id="SGWY01000004">
    <property type="protein sequence ID" value="RZS63539.1"/>
    <property type="molecule type" value="Genomic_DNA"/>
</dbReference>
<dbReference type="GO" id="GO:0051701">
    <property type="term" value="P:biological process involved in interaction with host"/>
    <property type="evidence" value="ECO:0007669"/>
    <property type="project" value="TreeGrafter"/>
</dbReference>
<evidence type="ECO:0000256" key="8">
    <source>
        <dbReference type="ARBA" id="ARBA00023098"/>
    </source>
</evidence>
<feature type="domain" description="O-acyltransferase WSD1 C-terminal" evidence="13">
    <location>
        <begin position="288"/>
        <end position="421"/>
    </location>
</feature>
<gene>
    <name evidence="14" type="ORF">EV187_3445</name>
</gene>
<evidence type="ECO:0000256" key="6">
    <source>
        <dbReference type="ARBA" id="ARBA00022679"/>
    </source>
</evidence>
<evidence type="ECO:0000256" key="4">
    <source>
        <dbReference type="ARBA" id="ARBA00013244"/>
    </source>
</evidence>
<evidence type="ECO:0000256" key="7">
    <source>
        <dbReference type="ARBA" id="ARBA00022798"/>
    </source>
</evidence>
<evidence type="ECO:0000256" key="3">
    <source>
        <dbReference type="ARBA" id="ARBA00009587"/>
    </source>
</evidence>
<evidence type="ECO:0000313" key="14">
    <source>
        <dbReference type="EMBL" id="RZS63539.1"/>
    </source>
</evidence>
<evidence type="ECO:0000256" key="5">
    <source>
        <dbReference type="ARBA" id="ARBA00022516"/>
    </source>
</evidence>
<dbReference type="Pfam" id="PF06974">
    <property type="entry name" value="WS_DGAT_C"/>
    <property type="match status" value="1"/>
</dbReference>
<evidence type="ECO:0000256" key="1">
    <source>
        <dbReference type="ARBA" id="ARBA00004771"/>
    </source>
</evidence>
<comment type="similarity">
    <text evidence="3">Belongs to the long-chain O-acyltransferase family.</text>
</comment>
<dbReference type="GO" id="GO:0005886">
    <property type="term" value="C:plasma membrane"/>
    <property type="evidence" value="ECO:0007669"/>
    <property type="project" value="TreeGrafter"/>
</dbReference>
<evidence type="ECO:0000256" key="11">
    <source>
        <dbReference type="SAM" id="MobiDB-lite"/>
    </source>
</evidence>
<accession>A0A4Q7MB97</accession>
<dbReference type="Pfam" id="PF03007">
    <property type="entry name" value="WS_DGAT_cat"/>
    <property type="match status" value="1"/>
</dbReference>
<feature type="region of interest" description="Disordered" evidence="11">
    <location>
        <begin position="160"/>
        <end position="182"/>
    </location>
</feature>
<keyword evidence="6 14" id="KW-0808">Transferase</keyword>
<dbReference type="PANTHER" id="PTHR31650:SF1">
    <property type="entry name" value="WAX ESTER SYNTHASE_DIACYLGLYCEROL ACYLTRANSFERASE 4-RELATED"/>
    <property type="match status" value="1"/>
</dbReference>
<evidence type="ECO:0000256" key="10">
    <source>
        <dbReference type="ARBA" id="ARBA00048109"/>
    </source>
</evidence>
<reference evidence="14 15" key="1">
    <citation type="submission" date="2019-02" db="EMBL/GenBank/DDBJ databases">
        <title>Genomic Encyclopedia of Type Strains, Phase IV (KMG-IV): sequencing the most valuable type-strain genomes for metagenomic binning, comparative biology and taxonomic classification.</title>
        <authorList>
            <person name="Goeker M."/>
        </authorList>
    </citation>
    <scope>NUCLEOTIDE SEQUENCE [LARGE SCALE GENOMIC DNA]</scope>
    <source>
        <strain evidence="14 15">DSM 43045</strain>
    </source>
</reference>
<dbReference type="Proteomes" id="UP000293289">
    <property type="component" value="Unassembled WGS sequence"/>
</dbReference>
<protein>
    <recommendedName>
        <fullName evidence="4">diacylglycerol O-acyltransferase</fullName>
        <ecNumber evidence="4">2.3.1.20</ecNumber>
    </recommendedName>
</protein>
<dbReference type="Gene3D" id="3.30.559.30">
    <property type="entry name" value="Nonribosomal peptide synthetase, condensation domain"/>
    <property type="match status" value="1"/>
</dbReference>
<dbReference type="InterPro" id="IPR004255">
    <property type="entry name" value="O-acyltransferase_WSD1_N"/>
</dbReference>
<comment type="catalytic activity">
    <reaction evidence="10">
        <text>an acyl-CoA + a 1,2-diacyl-sn-glycerol = a triacyl-sn-glycerol + CoA</text>
        <dbReference type="Rhea" id="RHEA:10868"/>
        <dbReference type="ChEBI" id="CHEBI:17815"/>
        <dbReference type="ChEBI" id="CHEBI:57287"/>
        <dbReference type="ChEBI" id="CHEBI:58342"/>
        <dbReference type="ChEBI" id="CHEBI:64615"/>
        <dbReference type="EC" id="2.3.1.20"/>
    </reaction>
</comment>
<dbReference type="GO" id="GO:0019432">
    <property type="term" value="P:triglyceride biosynthetic process"/>
    <property type="evidence" value="ECO:0007669"/>
    <property type="project" value="UniProtKB-UniPathway"/>
</dbReference>
<name>A0A4Q7MB97_9MICO</name>
<dbReference type="GO" id="GO:0001666">
    <property type="term" value="P:response to hypoxia"/>
    <property type="evidence" value="ECO:0007669"/>
    <property type="project" value="TreeGrafter"/>
</dbReference>
<keyword evidence="15" id="KW-1185">Reference proteome</keyword>
<sequence length="426" mass="45018">MRSATGRLAAVDEANLVLDHVGQVNVFLIAGLLAPGGFVGADGRPDPAALRTALRARIAELPQLRKVPVAAGRRHRWVELSPDLEHHVRLVEPVDGLEGLERACGQLMSLPLSLERPPWELLVVPGASVGRVGVVLRIHHAIADGVAAVAIAQQLFERDEPADRDGPDAAAPSAPRPAAVVPTRHPPNLIGRLAFGLRRVLTTLVGRGLGPTVLLGERSSQHGVAFVDADLAALEERVRPLGATVNDALLAAVGAGYLVALSAAGEQRPAELPVSVPVALRRRGTSANQVGVMLVRLPLEERDPDARLRLIAARTRTEKVRARGQGTLEFMRGPVGARLMDRIGRRQHVVAGFVTNVPGPTARLRLAGAPLVAIWPVSVLAANVRLGVAAVSYDGRLRCGIHFDAANVPGAVFARAMAQELTRLGG</sequence>
<dbReference type="InterPro" id="IPR045034">
    <property type="entry name" value="O-acyltransferase_WSD1-like"/>
</dbReference>
<dbReference type="AlphaFoldDB" id="A0A4Q7MB97"/>
<comment type="pathway">
    <text evidence="2">Lipid metabolism.</text>
</comment>
<evidence type="ECO:0000256" key="2">
    <source>
        <dbReference type="ARBA" id="ARBA00005189"/>
    </source>
</evidence>
<comment type="caution">
    <text evidence="14">The sequence shown here is derived from an EMBL/GenBank/DDBJ whole genome shotgun (WGS) entry which is preliminary data.</text>
</comment>
<organism evidence="14 15">
    <name type="scientific">Agromyces ramosus</name>
    <dbReference type="NCBI Taxonomy" id="33879"/>
    <lineage>
        <taxon>Bacteria</taxon>
        <taxon>Bacillati</taxon>
        <taxon>Actinomycetota</taxon>
        <taxon>Actinomycetes</taxon>
        <taxon>Micrococcales</taxon>
        <taxon>Microbacteriaceae</taxon>
        <taxon>Agromyces</taxon>
    </lineage>
</organism>
<dbReference type="Gene3D" id="3.30.559.10">
    <property type="entry name" value="Chloramphenicol acetyltransferase-like domain"/>
    <property type="match status" value="1"/>
</dbReference>
<evidence type="ECO:0000259" key="13">
    <source>
        <dbReference type="Pfam" id="PF06974"/>
    </source>
</evidence>
<feature type="compositionally biased region" description="Low complexity" evidence="11">
    <location>
        <begin position="168"/>
        <end position="182"/>
    </location>
</feature>
<dbReference type="RefSeq" id="WP_242609681.1">
    <property type="nucleotide sequence ID" value="NZ_SGWY01000004.1"/>
</dbReference>
<proteinExistence type="inferred from homology"/>
<dbReference type="GO" id="GO:0004144">
    <property type="term" value="F:diacylglycerol O-acyltransferase activity"/>
    <property type="evidence" value="ECO:0007669"/>
    <property type="project" value="UniProtKB-EC"/>
</dbReference>
<dbReference type="InterPro" id="IPR009721">
    <property type="entry name" value="O-acyltransferase_WSD1_C"/>
</dbReference>
<dbReference type="SUPFAM" id="SSF52777">
    <property type="entry name" value="CoA-dependent acyltransferases"/>
    <property type="match status" value="2"/>
</dbReference>
<comment type="pathway">
    <text evidence="1">Glycerolipid metabolism; triacylglycerol biosynthesis.</text>
</comment>
<dbReference type="UniPathway" id="UPA00282"/>
<dbReference type="PANTHER" id="PTHR31650">
    <property type="entry name" value="O-ACYLTRANSFERASE (WSD1-LIKE) FAMILY PROTEIN"/>
    <property type="match status" value="1"/>
</dbReference>
<keyword evidence="7" id="KW-0319">Glycerol metabolism</keyword>
<keyword evidence="9 14" id="KW-0012">Acyltransferase</keyword>
<dbReference type="GO" id="GO:0006071">
    <property type="term" value="P:glycerol metabolic process"/>
    <property type="evidence" value="ECO:0007669"/>
    <property type="project" value="UniProtKB-KW"/>
</dbReference>